<dbReference type="Pfam" id="PF09476">
    <property type="entry name" value="Pilus_CpaD"/>
    <property type="match status" value="1"/>
</dbReference>
<keyword evidence="1" id="KW-0732">Signal</keyword>
<evidence type="ECO:0000313" key="3">
    <source>
        <dbReference type="Proteomes" id="UP000546200"/>
    </source>
</evidence>
<feature type="chain" id="PRO_5030845507" evidence="1">
    <location>
        <begin position="21"/>
        <end position="212"/>
    </location>
</feature>
<dbReference type="PROSITE" id="PS51257">
    <property type="entry name" value="PROKAR_LIPOPROTEIN"/>
    <property type="match status" value="1"/>
</dbReference>
<dbReference type="RefSeq" id="WP_184058732.1">
    <property type="nucleotide sequence ID" value="NZ_JACIJK010000008.1"/>
</dbReference>
<dbReference type="InterPro" id="IPR019027">
    <property type="entry name" value="Pilus_biogenesis_CpaD-related"/>
</dbReference>
<dbReference type="Proteomes" id="UP000546200">
    <property type="component" value="Unassembled WGS sequence"/>
</dbReference>
<gene>
    <name evidence="2" type="ORF">FHS94_002792</name>
</gene>
<accession>A0A7W9BEU0</accession>
<protein>
    <submittedName>
        <fullName evidence="2">Pilus assembly protein CpaD</fullName>
    </submittedName>
</protein>
<keyword evidence="3" id="KW-1185">Reference proteome</keyword>
<reference evidence="2 3" key="1">
    <citation type="submission" date="2020-08" db="EMBL/GenBank/DDBJ databases">
        <title>Genomic Encyclopedia of Type Strains, Phase IV (KMG-IV): sequencing the most valuable type-strain genomes for metagenomic binning, comparative biology and taxonomic classification.</title>
        <authorList>
            <person name="Goeker M."/>
        </authorList>
    </citation>
    <scope>NUCLEOTIDE SEQUENCE [LARGE SCALE GENOMIC DNA]</scope>
    <source>
        <strain evidence="2 3">DSM 100044</strain>
    </source>
</reference>
<sequence length="212" mass="21888">MKMKTSLPLLVLPAVLLAGCAGGTQNRGLESVHQPVISRSDYLLDLSTVGGQLAAGESRRLAGWFGSMRLGYGDHVAVDDPAGDALTAREQVSTVVASYGLLLSDEAPITAATVSPGTVRVVVSRMRAGVPGCPDWSRNSSRDFDQHTSSNFGCASNSNLAAMVASPNDLVRGQSSGNYDAATGYRAIDAYRKATPTGGGGNTVKTENAGGK</sequence>
<evidence type="ECO:0000256" key="1">
    <source>
        <dbReference type="SAM" id="SignalP"/>
    </source>
</evidence>
<dbReference type="AlphaFoldDB" id="A0A7W9BEU0"/>
<proteinExistence type="predicted"/>
<feature type="signal peptide" evidence="1">
    <location>
        <begin position="1"/>
        <end position="20"/>
    </location>
</feature>
<name>A0A7W9BEU0_9SPHN</name>
<dbReference type="EMBL" id="JACIJK010000008">
    <property type="protein sequence ID" value="MBB5715935.1"/>
    <property type="molecule type" value="Genomic_DNA"/>
</dbReference>
<comment type="caution">
    <text evidence="2">The sequence shown here is derived from an EMBL/GenBank/DDBJ whole genome shotgun (WGS) entry which is preliminary data.</text>
</comment>
<organism evidence="2 3">
    <name type="scientific">Sphingomonas aerophila</name>
    <dbReference type="NCBI Taxonomy" id="1344948"/>
    <lineage>
        <taxon>Bacteria</taxon>
        <taxon>Pseudomonadati</taxon>
        <taxon>Pseudomonadota</taxon>
        <taxon>Alphaproteobacteria</taxon>
        <taxon>Sphingomonadales</taxon>
        <taxon>Sphingomonadaceae</taxon>
        <taxon>Sphingomonas</taxon>
    </lineage>
</organism>
<evidence type="ECO:0000313" key="2">
    <source>
        <dbReference type="EMBL" id="MBB5715935.1"/>
    </source>
</evidence>